<gene>
    <name evidence="1" type="ORF">ASZ90_016162</name>
</gene>
<dbReference type="EMBL" id="LNQE01001689">
    <property type="protein sequence ID" value="KUG14198.1"/>
    <property type="molecule type" value="Genomic_DNA"/>
</dbReference>
<accession>A0A0W8EZY4</accession>
<reference evidence="1" key="1">
    <citation type="journal article" date="2015" name="Proc. Natl. Acad. Sci. U.S.A.">
        <title>Networks of energetic and metabolic interactions define dynamics in microbial communities.</title>
        <authorList>
            <person name="Embree M."/>
            <person name="Liu J.K."/>
            <person name="Al-Bassam M.M."/>
            <person name="Zengler K."/>
        </authorList>
    </citation>
    <scope>NUCLEOTIDE SEQUENCE</scope>
</reference>
<dbReference type="AlphaFoldDB" id="A0A0W8EZY4"/>
<proteinExistence type="predicted"/>
<evidence type="ECO:0000313" key="1">
    <source>
        <dbReference type="EMBL" id="KUG14198.1"/>
    </source>
</evidence>
<organism evidence="1">
    <name type="scientific">hydrocarbon metagenome</name>
    <dbReference type="NCBI Taxonomy" id="938273"/>
    <lineage>
        <taxon>unclassified sequences</taxon>
        <taxon>metagenomes</taxon>
        <taxon>ecological metagenomes</taxon>
    </lineage>
</organism>
<name>A0A0W8EZY4_9ZZZZ</name>
<protein>
    <submittedName>
        <fullName evidence="1">Uncharacterized protein</fullName>
    </submittedName>
</protein>
<sequence length="41" mass="4916">MMVAFSALVAGMLFALRKVDYLFFRSSFHRFPCRFLYLFSE</sequence>
<comment type="caution">
    <text evidence="1">The sequence shown here is derived from an EMBL/GenBank/DDBJ whole genome shotgun (WGS) entry which is preliminary data.</text>
</comment>